<feature type="transmembrane region" description="Helical" evidence="1">
    <location>
        <begin position="80"/>
        <end position="101"/>
    </location>
</feature>
<reference evidence="3" key="1">
    <citation type="submission" date="2017-02" db="EMBL/GenBank/DDBJ databases">
        <title>Comparative genomics and description of representatives of a novel lineage of planctomycetes thriving in anoxic sediments.</title>
        <authorList>
            <person name="Spring S."/>
            <person name="Bunk B."/>
            <person name="Sproer C."/>
        </authorList>
    </citation>
    <scope>NUCLEOTIDE SEQUENCE [LARGE SCALE GENOMIC DNA]</scope>
    <source>
        <strain evidence="3">ST-NAGAB-D1</strain>
    </source>
</reference>
<evidence type="ECO:0000256" key="1">
    <source>
        <dbReference type="SAM" id="Phobius"/>
    </source>
</evidence>
<dbReference type="AlphaFoldDB" id="A0A1U9NL40"/>
<accession>A0A1U9NL40</accession>
<feature type="transmembrane region" description="Helical" evidence="1">
    <location>
        <begin position="51"/>
        <end position="68"/>
    </location>
</feature>
<name>A0A1U9NL40_9BACT</name>
<sequence length="152" mass="17292">MEQKQNTLKKWLPSPKLNLIISGTCFMIALISLIVGEYIDAITLPEKYFEPAMYLFIPAVILPLFIRLKCGIKNPFWRSVYYAHLCTVGMAIVSGLLITPVVDSNNILVGIASSFVAFVTPLLFLDPLFEILFWQSQCFFCSYFFLQFACIN</sequence>
<feature type="transmembrane region" description="Helical" evidence="1">
    <location>
        <begin position="20"/>
        <end position="39"/>
    </location>
</feature>
<keyword evidence="1" id="KW-0472">Membrane</keyword>
<dbReference type="EMBL" id="CP019791">
    <property type="protein sequence ID" value="AQT68226.1"/>
    <property type="molecule type" value="Genomic_DNA"/>
</dbReference>
<organism evidence="2 3">
    <name type="scientific">Anaerohalosphaera lusitana</name>
    <dbReference type="NCBI Taxonomy" id="1936003"/>
    <lineage>
        <taxon>Bacteria</taxon>
        <taxon>Pseudomonadati</taxon>
        <taxon>Planctomycetota</taxon>
        <taxon>Phycisphaerae</taxon>
        <taxon>Sedimentisphaerales</taxon>
        <taxon>Anaerohalosphaeraceae</taxon>
        <taxon>Anaerohalosphaera</taxon>
    </lineage>
</organism>
<keyword evidence="1" id="KW-0812">Transmembrane</keyword>
<dbReference type="RefSeq" id="WP_146661035.1">
    <property type="nucleotide sequence ID" value="NZ_CP019791.1"/>
</dbReference>
<gene>
    <name evidence="2" type="ORF">STSP2_01382</name>
</gene>
<keyword evidence="3" id="KW-1185">Reference proteome</keyword>
<evidence type="ECO:0000313" key="2">
    <source>
        <dbReference type="EMBL" id="AQT68226.1"/>
    </source>
</evidence>
<dbReference type="Proteomes" id="UP000189674">
    <property type="component" value="Chromosome"/>
</dbReference>
<evidence type="ECO:0000313" key="3">
    <source>
        <dbReference type="Proteomes" id="UP000189674"/>
    </source>
</evidence>
<keyword evidence="1" id="KW-1133">Transmembrane helix</keyword>
<dbReference type="KEGG" id="alus:STSP2_01382"/>
<proteinExistence type="predicted"/>
<feature type="transmembrane region" description="Helical" evidence="1">
    <location>
        <begin position="107"/>
        <end position="125"/>
    </location>
</feature>
<protein>
    <submittedName>
        <fullName evidence="2">Uncharacterized protein</fullName>
    </submittedName>
</protein>